<dbReference type="InterPro" id="IPR055428">
    <property type="entry name" value="TRAPPC13_C"/>
</dbReference>
<dbReference type="Proteomes" id="UP001166674">
    <property type="component" value="Unassembled WGS sequence"/>
</dbReference>
<dbReference type="InterPro" id="IPR055429">
    <property type="entry name" value="TRAPPC13_M"/>
</dbReference>
<dbReference type="PANTHER" id="PTHR13134">
    <property type="entry name" value="TRAFFICKING PROTEIN PARTICLE COMPLEX SUBUNIT 13"/>
    <property type="match status" value="1"/>
</dbReference>
<feature type="domain" description="Trafficking protein particle complex subunit 13 C-terminal" evidence="1">
    <location>
        <begin position="126"/>
        <end position="220"/>
    </location>
</feature>
<organism evidence="3 4">
    <name type="scientific">Sciurus carolinensis</name>
    <name type="common">Eastern gray squirrel</name>
    <dbReference type="NCBI Taxonomy" id="30640"/>
    <lineage>
        <taxon>Eukaryota</taxon>
        <taxon>Metazoa</taxon>
        <taxon>Chordata</taxon>
        <taxon>Craniata</taxon>
        <taxon>Vertebrata</taxon>
        <taxon>Euteleostomi</taxon>
        <taxon>Mammalia</taxon>
        <taxon>Eutheria</taxon>
        <taxon>Euarchontoglires</taxon>
        <taxon>Glires</taxon>
        <taxon>Rodentia</taxon>
        <taxon>Sciuromorpha</taxon>
        <taxon>Sciuridae</taxon>
        <taxon>Sciurinae</taxon>
        <taxon>Sciurini</taxon>
        <taxon>Sciurus</taxon>
    </lineage>
</organism>
<evidence type="ECO:0000313" key="4">
    <source>
        <dbReference type="Proteomes" id="UP001166674"/>
    </source>
</evidence>
<feature type="domain" description="Trafficking protein particle complex subunit 13 middle" evidence="2">
    <location>
        <begin position="3"/>
        <end position="113"/>
    </location>
</feature>
<dbReference type="AlphaFoldDB" id="A0AA41N1E3"/>
<sequence length="229" mass="26026">MGDLFLEVQIQNMSSSTVFIQKVLLEPSEMYIGIELNTINQDGEDESTFGTRTFLQSSEGRQYLYHLQLKPEYSEKASAIRELMDVGKLDIVWKRNLGEMPIVQTIQLETEAPFYGNIKLYLEKTPDTVILEEPFHITCKITNCSAKKMKLVLKMCDTASVRWCGNSGRYLGKLPPQSSLCFTLTLLSLKLGLQSISGLRITDKVLRKTYDYDDVANVYVVPSIIKMKC</sequence>
<dbReference type="GO" id="GO:1990072">
    <property type="term" value="C:TRAPPIII protein complex"/>
    <property type="evidence" value="ECO:0007669"/>
    <property type="project" value="TreeGrafter"/>
</dbReference>
<evidence type="ECO:0000259" key="1">
    <source>
        <dbReference type="Pfam" id="PF23643"/>
    </source>
</evidence>
<evidence type="ECO:0000313" key="3">
    <source>
        <dbReference type="EMBL" id="MBZ3881960.1"/>
    </source>
</evidence>
<protein>
    <submittedName>
        <fullName evidence="3">Trafficking protein particle complex subunit 13</fullName>
    </submittedName>
</protein>
<reference evidence="3" key="1">
    <citation type="submission" date="2020-03" db="EMBL/GenBank/DDBJ databases">
        <title>Studies in the Genomics of Life Span.</title>
        <authorList>
            <person name="Glass D."/>
        </authorList>
    </citation>
    <scope>NUCLEOTIDE SEQUENCE</scope>
    <source>
        <strain evidence="3">SUZIE</strain>
        <tissue evidence="3">Muscle</tissue>
    </source>
</reference>
<dbReference type="PANTHER" id="PTHR13134:SF3">
    <property type="entry name" value="TRAFFICKING PROTEIN PARTICLE COMPLEX SUBUNIT 13"/>
    <property type="match status" value="1"/>
</dbReference>
<dbReference type="Pfam" id="PF23647">
    <property type="entry name" value="TRAPPC13_M"/>
    <property type="match status" value="1"/>
</dbReference>
<dbReference type="EMBL" id="JAATJV010380100">
    <property type="protein sequence ID" value="MBZ3881960.1"/>
    <property type="molecule type" value="Genomic_DNA"/>
</dbReference>
<dbReference type="Pfam" id="PF23643">
    <property type="entry name" value="TRAPPC13_C"/>
    <property type="match status" value="1"/>
</dbReference>
<name>A0AA41N1E3_SCICA</name>
<proteinExistence type="predicted"/>
<gene>
    <name evidence="3" type="ORF">SUZIE_165520</name>
</gene>
<evidence type="ECO:0000259" key="2">
    <source>
        <dbReference type="Pfam" id="PF23647"/>
    </source>
</evidence>
<comment type="caution">
    <text evidence="3">The sequence shown here is derived from an EMBL/GenBank/DDBJ whole genome shotgun (WGS) entry which is preliminary data.</text>
</comment>
<dbReference type="InterPro" id="IPR010378">
    <property type="entry name" value="TRAPPC13"/>
</dbReference>
<keyword evidence="4" id="KW-1185">Reference proteome</keyword>
<accession>A0AA41N1E3</accession>